<accession>A0A9W8DJD9</accession>
<feature type="compositionally biased region" description="Polar residues" evidence="1">
    <location>
        <begin position="559"/>
        <end position="573"/>
    </location>
</feature>
<feature type="compositionally biased region" description="Polar residues" evidence="1">
    <location>
        <begin position="584"/>
        <end position="614"/>
    </location>
</feature>
<dbReference type="EMBL" id="JANBPU010000571">
    <property type="protein sequence ID" value="KAJ1910479.1"/>
    <property type="molecule type" value="Genomic_DNA"/>
</dbReference>
<dbReference type="GO" id="GO:0015098">
    <property type="term" value="F:molybdate ion transmembrane transporter activity"/>
    <property type="evidence" value="ECO:0007669"/>
    <property type="project" value="InterPro"/>
</dbReference>
<evidence type="ECO:0000313" key="4">
    <source>
        <dbReference type="Proteomes" id="UP001150538"/>
    </source>
</evidence>
<organism evidence="3 4">
    <name type="scientific">Mycoemilia scoparia</name>
    <dbReference type="NCBI Taxonomy" id="417184"/>
    <lineage>
        <taxon>Eukaryota</taxon>
        <taxon>Fungi</taxon>
        <taxon>Fungi incertae sedis</taxon>
        <taxon>Zoopagomycota</taxon>
        <taxon>Kickxellomycotina</taxon>
        <taxon>Kickxellomycetes</taxon>
        <taxon>Kickxellales</taxon>
        <taxon>Kickxellaceae</taxon>
        <taxon>Mycoemilia</taxon>
    </lineage>
</organism>
<keyword evidence="2" id="KW-0812">Transmembrane</keyword>
<comment type="caution">
    <text evidence="3">The sequence shown here is derived from an EMBL/GenBank/DDBJ whole genome shotgun (WGS) entry which is preliminary data.</text>
</comment>
<dbReference type="PANTHER" id="PTHR31970:SF9">
    <property type="entry name" value="MOLYBDATE TRANSPORTER 2"/>
    <property type="match status" value="1"/>
</dbReference>
<gene>
    <name evidence="3" type="ORF">H4219_006201</name>
</gene>
<evidence type="ECO:0000256" key="2">
    <source>
        <dbReference type="SAM" id="Phobius"/>
    </source>
</evidence>
<dbReference type="Proteomes" id="UP001150538">
    <property type="component" value="Unassembled WGS sequence"/>
</dbReference>
<feature type="transmembrane region" description="Helical" evidence="2">
    <location>
        <begin position="107"/>
        <end position="129"/>
    </location>
</feature>
<feature type="transmembrane region" description="Helical" evidence="2">
    <location>
        <begin position="294"/>
        <end position="313"/>
    </location>
</feature>
<protein>
    <recommendedName>
        <fullName evidence="5">Sulfate transporter</fullName>
    </recommendedName>
</protein>
<feature type="transmembrane region" description="Helical" evidence="2">
    <location>
        <begin position="320"/>
        <end position="342"/>
    </location>
</feature>
<feature type="region of interest" description="Disordered" evidence="1">
    <location>
        <begin position="543"/>
        <end position="620"/>
    </location>
</feature>
<feature type="region of interest" description="Disordered" evidence="1">
    <location>
        <begin position="494"/>
        <end position="531"/>
    </location>
</feature>
<feature type="transmembrane region" description="Helical" evidence="2">
    <location>
        <begin position="149"/>
        <end position="170"/>
    </location>
</feature>
<dbReference type="InterPro" id="IPR031563">
    <property type="entry name" value="MOT1/MOT2"/>
</dbReference>
<dbReference type="PANTHER" id="PTHR31970">
    <property type="match status" value="1"/>
</dbReference>
<dbReference type="OrthoDB" id="5402974at2759"/>
<dbReference type="Pfam" id="PF16983">
    <property type="entry name" value="MFS_MOT1"/>
    <property type="match status" value="2"/>
</dbReference>
<evidence type="ECO:0000256" key="1">
    <source>
        <dbReference type="SAM" id="MobiDB-lite"/>
    </source>
</evidence>
<feature type="transmembrane region" description="Helical" evidence="2">
    <location>
        <begin position="425"/>
        <end position="457"/>
    </location>
</feature>
<feature type="transmembrane region" description="Helical" evidence="2">
    <location>
        <begin position="77"/>
        <end position="95"/>
    </location>
</feature>
<evidence type="ECO:0008006" key="5">
    <source>
        <dbReference type="Google" id="ProtNLM"/>
    </source>
</evidence>
<keyword evidence="2" id="KW-1133">Transmembrane helix</keyword>
<feature type="transmembrane region" description="Helical" evidence="2">
    <location>
        <begin position="392"/>
        <end position="413"/>
    </location>
</feature>
<feature type="transmembrane region" description="Helical" evidence="2">
    <location>
        <begin position="218"/>
        <end position="234"/>
    </location>
</feature>
<keyword evidence="2" id="KW-0472">Membrane</keyword>
<keyword evidence="4" id="KW-1185">Reference proteome</keyword>
<feature type="transmembrane region" description="Helical" evidence="2">
    <location>
        <begin position="241"/>
        <end position="260"/>
    </location>
</feature>
<feature type="transmembrane region" description="Helical" evidence="2">
    <location>
        <begin position="362"/>
        <end position="385"/>
    </location>
</feature>
<reference evidence="3" key="1">
    <citation type="submission" date="2022-07" db="EMBL/GenBank/DDBJ databases">
        <title>Phylogenomic reconstructions and comparative analyses of Kickxellomycotina fungi.</title>
        <authorList>
            <person name="Reynolds N.K."/>
            <person name="Stajich J.E."/>
            <person name="Barry K."/>
            <person name="Grigoriev I.V."/>
            <person name="Crous P."/>
            <person name="Smith M.E."/>
        </authorList>
    </citation>
    <scope>NUCLEOTIDE SEQUENCE</scope>
    <source>
        <strain evidence="3">NBRC 100468</strain>
    </source>
</reference>
<dbReference type="AlphaFoldDB" id="A0A9W8DJD9"/>
<evidence type="ECO:0000313" key="3">
    <source>
        <dbReference type="EMBL" id="KAJ1910479.1"/>
    </source>
</evidence>
<name>A0A9W8DJD9_9FUNG</name>
<proteinExistence type="predicted"/>
<sequence>MTFAQDVKSSIPTRQDIVDFLKTDQWRKPHQRAPTSTSSTTEYTDADGLKHPAVQCEVPPCWHFKARFLRMKSHFRLSEFSGALGDIGTLVPILITMSQKGQTSLGASLFFAGAYNILTGFYYGIPMCVQPMKSIASIAMANDFTPGEVAGAGIIMSAIVFGLGITRLIWLVSRFIPLPVVRGLQLGAAIQLCKTAVTNIKKGHATAFWGDGIKWNDNALWIIASFLFVIVFYQRRKVPTAMIIFVAGLAIALVMTGVSHDYGQVVAGGPTFHIVVPSHQEFVDGFLQAGLGQLPLTLLNSVIALAALVYDLYPGYDLSISNIAMTVGSMNLVGCFFGSMPFCHGSGGLAGQYFFGARTELSLYALGLCKVVLALIFGDSLLGIVKHFPQSILAVMLFIASVELGVNARNFTLHKNNPYRLREDFVVLVATAASLSAFSNDGLGFITGMAIALVFWIRRRYWFGENGDGVRKGSSPSTTVEGSSLNVDSGVAKDIHVDSGNDDDGDGGDSNSRKGHDGFIPKGPSIYNVPAPSTHSKQYYYSAEDNNVNGGGTTGRRGSYNTFDNQNPGNSSAHGDANPAAAVSHSNNLLFTRRGGSSNSNGQDGLDQLATSPNSEDRRRQKIAENALSNCC</sequence>